<evidence type="ECO:0000256" key="1">
    <source>
        <dbReference type="SAM" id="MobiDB-lite"/>
    </source>
</evidence>
<feature type="region of interest" description="Disordered" evidence="1">
    <location>
        <begin position="1"/>
        <end position="126"/>
    </location>
</feature>
<gene>
    <name evidence="2" type="ORF">QR721_04955</name>
</gene>
<name>A0ABY9KXI2_9BACI</name>
<keyword evidence="3" id="KW-1185">Reference proteome</keyword>
<dbReference type="Pfam" id="PF14153">
    <property type="entry name" value="Spore_coat_CotO"/>
    <property type="match status" value="1"/>
</dbReference>
<sequence>MGESRYAKKPLLYIEQPGIREPKAEMQTTYRSPSRKDNAQPSSLGSDSNSSKGSRGTGKKRNAFHEQLLASQKGRKRPATEYELSKAEEEEKVTEPQNEKKVEAEAVVSEQKEQEQSDKKQNVQKNTSPEFVHLPFNELDLRGKINYFLNKPPLVPVLKCELRTSEQTHLGVIEKFENEIVHLRKKRKANPELIPFEEITSIRLLGF</sequence>
<feature type="compositionally biased region" description="Low complexity" evidence="1">
    <location>
        <begin position="42"/>
        <end position="54"/>
    </location>
</feature>
<feature type="compositionally biased region" description="Basic and acidic residues" evidence="1">
    <location>
        <begin position="78"/>
        <end position="121"/>
    </location>
</feature>
<dbReference type="Proteomes" id="UP001180087">
    <property type="component" value="Chromosome"/>
</dbReference>
<protein>
    <submittedName>
        <fullName evidence="2">CotO family spore coat protein</fullName>
    </submittedName>
</protein>
<organism evidence="2 3">
    <name type="scientific">Aciduricibacillus chroicocephali</name>
    <dbReference type="NCBI Taxonomy" id="3054939"/>
    <lineage>
        <taxon>Bacteria</taxon>
        <taxon>Bacillati</taxon>
        <taxon>Bacillota</taxon>
        <taxon>Bacilli</taxon>
        <taxon>Bacillales</taxon>
        <taxon>Bacillaceae</taxon>
        <taxon>Aciduricibacillus</taxon>
    </lineage>
</organism>
<keyword evidence="2" id="KW-0946">Virion</keyword>
<dbReference type="EMBL" id="CP129113">
    <property type="protein sequence ID" value="WLV25558.1"/>
    <property type="molecule type" value="Genomic_DNA"/>
</dbReference>
<dbReference type="InterPro" id="IPR025439">
    <property type="entry name" value="Spore_coat_CotO"/>
</dbReference>
<accession>A0ABY9KXI2</accession>
<keyword evidence="2" id="KW-0167">Capsid protein</keyword>
<evidence type="ECO:0000313" key="2">
    <source>
        <dbReference type="EMBL" id="WLV25558.1"/>
    </source>
</evidence>
<reference evidence="2" key="1">
    <citation type="submission" date="2023-06" db="EMBL/GenBank/DDBJ databases">
        <title>A Treasure from Seagulls: Isolation and Description of Aciduricobacillus qingdaonensis gen. nov., sp. nov., a Rare Obligately Uric Acid-utilizing Member in the Family Bacillaceae.</title>
        <authorList>
            <person name="Liu W."/>
            <person name="Wang B."/>
        </authorList>
    </citation>
    <scope>NUCLEOTIDE SEQUENCE</scope>
    <source>
        <strain evidence="2">44XB</strain>
    </source>
</reference>
<dbReference type="RefSeq" id="WP_348029349.1">
    <property type="nucleotide sequence ID" value="NZ_CP129113.1"/>
</dbReference>
<evidence type="ECO:0000313" key="3">
    <source>
        <dbReference type="Proteomes" id="UP001180087"/>
    </source>
</evidence>
<proteinExistence type="predicted"/>